<dbReference type="KEGG" id="sus:Acid_7836"/>
<evidence type="ECO:0000256" key="2">
    <source>
        <dbReference type="ARBA" id="ARBA00009477"/>
    </source>
</evidence>
<dbReference type="PROSITE" id="PS51257">
    <property type="entry name" value="PROKAR_LIPOPROTEIN"/>
    <property type="match status" value="1"/>
</dbReference>
<dbReference type="Pfam" id="PF25917">
    <property type="entry name" value="BSH_RND"/>
    <property type="match status" value="1"/>
</dbReference>
<dbReference type="InterPro" id="IPR006143">
    <property type="entry name" value="RND_pump_MFP"/>
</dbReference>
<dbReference type="GO" id="GO:0030313">
    <property type="term" value="C:cell envelope"/>
    <property type="evidence" value="ECO:0007669"/>
    <property type="project" value="UniProtKB-SubCell"/>
</dbReference>
<dbReference type="AlphaFoldDB" id="Q01NN8"/>
<feature type="domain" description="Multidrug resistance protein MdtA-like alpha-helical hairpin" evidence="4">
    <location>
        <begin position="125"/>
        <end position="189"/>
    </location>
</feature>
<reference evidence="8" key="1">
    <citation type="submission" date="2006-10" db="EMBL/GenBank/DDBJ databases">
        <title>Complete sequence of Solibacter usitatus Ellin6076.</title>
        <authorList>
            <consortium name="US DOE Joint Genome Institute"/>
            <person name="Copeland A."/>
            <person name="Lucas S."/>
            <person name="Lapidus A."/>
            <person name="Barry K."/>
            <person name="Detter J.C."/>
            <person name="Glavina del Rio T."/>
            <person name="Hammon N."/>
            <person name="Israni S."/>
            <person name="Dalin E."/>
            <person name="Tice H."/>
            <person name="Pitluck S."/>
            <person name="Thompson L.S."/>
            <person name="Brettin T."/>
            <person name="Bruce D."/>
            <person name="Han C."/>
            <person name="Tapia R."/>
            <person name="Gilna P."/>
            <person name="Schmutz J."/>
            <person name="Larimer F."/>
            <person name="Land M."/>
            <person name="Hauser L."/>
            <person name="Kyrpides N."/>
            <person name="Mikhailova N."/>
            <person name="Janssen P.H."/>
            <person name="Kuske C.R."/>
            <person name="Richardson P."/>
        </authorList>
    </citation>
    <scope>NUCLEOTIDE SEQUENCE</scope>
    <source>
        <strain evidence="8">Ellin6076</strain>
    </source>
</reference>
<comment type="similarity">
    <text evidence="2">Belongs to the membrane fusion protein (MFP) (TC 8.A.1) family.</text>
</comment>
<evidence type="ECO:0000313" key="8">
    <source>
        <dbReference type="EMBL" id="ABJ88732.1"/>
    </source>
</evidence>
<protein>
    <submittedName>
        <fullName evidence="8">Efflux transporter, RND family, MFP subunit</fullName>
    </submittedName>
</protein>
<keyword evidence="3" id="KW-0175">Coiled coil</keyword>
<dbReference type="Gene3D" id="2.40.420.20">
    <property type="match status" value="1"/>
</dbReference>
<dbReference type="GO" id="GO:0022857">
    <property type="term" value="F:transmembrane transporter activity"/>
    <property type="evidence" value="ECO:0007669"/>
    <property type="project" value="InterPro"/>
</dbReference>
<dbReference type="InterPro" id="IPR058625">
    <property type="entry name" value="MdtA-like_BSH"/>
</dbReference>
<dbReference type="SUPFAM" id="SSF111369">
    <property type="entry name" value="HlyD-like secretion proteins"/>
    <property type="match status" value="3"/>
</dbReference>
<name>Q01NN8_SOLUE</name>
<evidence type="ECO:0000259" key="6">
    <source>
        <dbReference type="Pfam" id="PF25944"/>
    </source>
</evidence>
<dbReference type="Gene3D" id="1.10.287.470">
    <property type="entry name" value="Helix hairpin bin"/>
    <property type="match status" value="3"/>
</dbReference>
<evidence type="ECO:0000259" key="7">
    <source>
        <dbReference type="Pfam" id="PF25967"/>
    </source>
</evidence>
<dbReference type="InterPro" id="IPR058624">
    <property type="entry name" value="MdtA-like_HH"/>
</dbReference>
<feature type="domain" description="Multidrug resistance protein MdtA-like barrel-sandwich hybrid" evidence="5">
    <location>
        <begin position="62"/>
        <end position="251"/>
    </location>
</feature>
<dbReference type="InParanoid" id="Q01NN8"/>
<dbReference type="HOGENOM" id="CLU_018816_2_1_0"/>
<proteinExistence type="inferred from homology"/>
<dbReference type="Gene3D" id="2.40.30.170">
    <property type="match status" value="1"/>
</dbReference>
<accession>Q01NN8</accession>
<dbReference type="PANTHER" id="PTHR30158">
    <property type="entry name" value="ACRA/E-RELATED COMPONENT OF DRUG EFFLUX TRANSPORTER"/>
    <property type="match status" value="1"/>
</dbReference>
<evidence type="ECO:0000259" key="4">
    <source>
        <dbReference type="Pfam" id="PF25876"/>
    </source>
</evidence>
<dbReference type="InterPro" id="IPR058627">
    <property type="entry name" value="MdtA-like_C"/>
</dbReference>
<dbReference type="STRING" id="234267.Acid_7836"/>
<dbReference type="Pfam" id="PF25967">
    <property type="entry name" value="RND-MFP_C"/>
    <property type="match status" value="1"/>
</dbReference>
<dbReference type="Pfam" id="PF25876">
    <property type="entry name" value="HH_MFP_RND"/>
    <property type="match status" value="1"/>
</dbReference>
<feature type="domain" description="Multidrug resistance protein MdtA-like C-terminal permuted SH3" evidence="7">
    <location>
        <begin position="345"/>
        <end position="403"/>
    </location>
</feature>
<dbReference type="EMBL" id="CP000473">
    <property type="protein sequence ID" value="ABJ88732.1"/>
    <property type="molecule type" value="Genomic_DNA"/>
</dbReference>
<dbReference type="GO" id="GO:0046677">
    <property type="term" value="P:response to antibiotic"/>
    <property type="evidence" value="ECO:0007669"/>
    <property type="project" value="TreeGrafter"/>
</dbReference>
<dbReference type="FunFam" id="2.40.420.20:FF:000001">
    <property type="entry name" value="Efflux RND transporter periplasmic adaptor subunit"/>
    <property type="match status" value="1"/>
</dbReference>
<feature type="coiled-coil region" evidence="3">
    <location>
        <begin position="102"/>
        <end position="176"/>
    </location>
</feature>
<gene>
    <name evidence="8" type="ordered locus">Acid_7836</name>
</gene>
<evidence type="ECO:0000256" key="1">
    <source>
        <dbReference type="ARBA" id="ARBA00004196"/>
    </source>
</evidence>
<dbReference type="InterPro" id="IPR058626">
    <property type="entry name" value="MdtA-like_b-barrel"/>
</dbReference>
<sequence precursor="true">MNSSKWSGLFLIAASAGFVSCGSKSQQVAAQAPPPTVEVTDVKAGNADIYVDYPAQTYARDMVDVRGKVEGYIEKWLFRPGQEVSAGQALYVLDLRPFQAQLQQAQGTLRQTEADLSFAQRQVSLRQAEANLAASQSNLVKAQQDYERLKPLVEQNAAAKQDLDAAVAALRSAEASVTANQANVEQTRLSTETQVQSTEGKVQAQRGALETASLNVQYGTIRAPISGRIGDTLVPVGGLVNPNATQPLTTIVPLDPIWVRFKLSEAQYLALTQRIGPRKENPPLQLILADNSLFPTTGKITNSLNQVDPRTGTLELQAEFPNPQHRLLPGQFGRVRYVSEHRTGVILIPQRAVQQNQSIQTVFTVGAGDKVEVRMVKTGPRIGDSWLIEQGLQPGDRVVVEGLLTVRPGLTVHPVPYQEKAAPAVPGKAS</sequence>
<dbReference type="GO" id="GO:0005886">
    <property type="term" value="C:plasma membrane"/>
    <property type="evidence" value="ECO:0007669"/>
    <property type="project" value="TreeGrafter"/>
</dbReference>
<dbReference type="Gene3D" id="2.40.50.100">
    <property type="match status" value="2"/>
</dbReference>
<dbReference type="eggNOG" id="COG0845">
    <property type="taxonomic scope" value="Bacteria"/>
</dbReference>
<dbReference type="Pfam" id="PF25944">
    <property type="entry name" value="Beta-barrel_RND"/>
    <property type="match status" value="1"/>
</dbReference>
<evidence type="ECO:0000259" key="5">
    <source>
        <dbReference type="Pfam" id="PF25917"/>
    </source>
</evidence>
<comment type="subcellular location">
    <subcellularLocation>
        <location evidence="1">Cell envelope</location>
    </subcellularLocation>
</comment>
<organism evidence="8">
    <name type="scientific">Solibacter usitatus (strain Ellin6076)</name>
    <dbReference type="NCBI Taxonomy" id="234267"/>
    <lineage>
        <taxon>Bacteria</taxon>
        <taxon>Pseudomonadati</taxon>
        <taxon>Acidobacteriota</taxon>
        <taxon>Terriglobia</taxon>
        <taxon>Bryobacterales</taxon>
        <taxon>Solibacteraceae</taxon>
        <taxon>Candidatus Solibacter</taxon>
    </lineage>
</organism>
<dbReference type="NCBIfam" id="TIGR01730">
    <property type="entry name" value="RND_mfp"/>
    <property type="match status" value="1"/>
</dbReference>
<feature type="domain" description="Multidrug resistance protein MdtA-like beta-barrel" evidence="6">
    <location>
        <begin position="256"/>
        <end position="336"/>
    </location>
</feature>
<evidence type="ECO:0000256" key="3">
    <source>
        <dbReference type="SAM" id="Coils"/>
    </source>
</evidence>
<dbReference type="OrthoDB" id="9801814at2"/>